<name>A0A4R2PA22_9BACL</name>
<evidence type="ECO:0000313" key="8">
    <source>
        <dbReference type="EMBL" id="TCP31208.1"/>
    </source>
</evidence>
<dbReference type="Proteomes" id="UP000295416">
    <property type="component" value="Unassembled WGS sequence"/>
</dbReference>
<keyword evidence="5 7" id="KW-1133">Transmembrane helix</keyword>
<evidence type="ECO:0000256" key="3">
    <source>
        <dbReference type="ARBA" id="ARBA00022475"/>
    </source>
</evidence>
<organism evidence="8 9">
    <name type="scientific">Scopulibacillus darangshiensis</name>
    <dbReference type="NCBI Taxonomy" id="442528"/>
    <lineage>
        <taxon>Bacteria</taxon>
        <taxon>Bacillati</taxon>
        <taxon>Bacillota</taxon>
        <taxon>Bacilli</taxon>
        <taxon>Bacillales</taxon>
        <taxon>Sporolactobacillaceae</taxon>
        <taxon>Scopulibacillus</taxon>
    </lineage>
</organism>
<accession>A0A4R2PA22</accession>
<reference evidence="8 9" key="1">
    <citation type="submission" date="2019-03" db="EMBL/GenBank/DDBJ databases">
        <title>Genomic Encyclopedia of Type Strains, Phase IV (KMG-IV): sequencing the most valuable type-strain genomes for metagenomic binning, comparative biology and taxonomic classification.</title>
        <authorList>
            <person name="Goeker M."/>
        </authorList>
    </citation>
    <scope>NUCLEOTIDE SEQUENCE [LARGE SCALE GENOMIC DNA]</scope>
    <source>
        <strain evidence="8 9">DSM 19377</strain>
    </source>
</reference>
<dbReference type="EMBL" id="SLXK01000003">
    <property type="protein sequence ID" value="TCP31208.1"/>
    <property type="molecule type" value="Genomic_DNA"/>
</dbReference>
<protein>
    <submittedName>
        <fullName evidence="8">Type VII secretion protein EssA</fullName>
    </submittedName>
</protein>
<dbReference type="InterPro" id="IPR018920">
    <property type="entry name" value="EssA/YueC"/>
</dbReference>
<evidence type="ECO:0000256" key="7">
    <source>
        <dbReference type="SAM" id="Phobius"/>
    </source>
</evidence>
<keyword evidence="9" id="KW-1185">Reference proteome</keyword>
<evidence type="ECO:0000256" key="6">
    <source>
        <dbReference type="ARBA" id="ARBA00023136"/>
    </source>
</evidence>
<keyword evidence="6 7" id="KW-0472">Membrane</keyword>
<evidence type="ECO:0000256" key="2">
    <source>
        <dbReference type="ARBA" id="ARBA00008570"/>
    </source>
</evidence>
<evidence type="ECO:0000256" key="4">
    <source>
        <dbReference type="ARBA" id="ARBA00022692"/>
    </source>
</evidence>
<gene>
    <name evidence="8" type="ORF">EV207_10391</name>
</gene>
<dbReference type="GO" id="GO:0005886">
    <property type="term" value="C:plasma membrane"/>
    <property type="evidence" value="ECO:0007669"/>
    <property type="project" value="UniProtKB-SubCell"/>
</dbReference>
<comment type="caution">
    <text evidence="8">The sequence shown here is derived from an EMBL/GenBank/DDBJ whole genome shotgun (WGS) entry which is preliminary data.</text>
</comment>
<feature type="transmembrane region" description="Helical" evidence="7">
    <location>
        <begin position="119"/>
        <end position="142"/>
    </location>
</feature>
<dbReference type="AlphaFoldDB" id="A0A4R2PA22"/>
<proteinExistence type="inferred from homology"/>
<evidence type="ECO:0000313" key="9">
    <source>
        <dbReference type="Proteomes" id="UP000295416"/>
    </source>
</evidence>
<comment type="similarity">
    <text evidence="2">Belongs to the EssA family.</text>
</comment>
<dbReference type="NCBIfam" id="TIGR03927">
    <property type="entry name" value="T7SS_EssA_Firm"/>
    <property type="match status" value="1"/>
</dbReference>
<keyword evidence="3" id="KW-1003">Cell membrane</keyword>
<dbReference type="InterPro" id="IPR034026">
    <property type="entry name" value="EssA"/>
</dbReference>
<keyword evidence="4 7" id="KW-0812">Transmembrane</keyword>
<dbReference type="Pfam" id="PF10661">
    <property type="entry name" value="EssA"/>
    <property type="match status" value="1"/>
</dbReference>
<comment type="subcellular location">
    <subcellularLocation>
        <location evidence="1">Cell membrane</location>
        <topology evidence="1">Single-pass membrane protein</topology>
    </subcellularLocation>
</comment>
<evidence type="ECO:0000256" key="5">
    <source>
        <dbReference type="ARBA" id="ARBA00022989"/>
    </source>
</evidence>
<sequence length="155" mass="17578">MALLILIPAAVASAETDIEKLKPNVFKDKHVDLNTDYLHDNSRYKQKYAIPEEQKQLTFKKDDKDPLKKVKEVLFNGSKKENNSITAKSAQLHLFSGKPESTLREMNDDKGSTGSSTLMILYLTIIAGGILLLFLLLIPWMMKKQGKGQPTMKRW</sequence>
<evidence type="ECO:0000256" key="1">
    <source>
        <dbReference type="ARBA" id="ARBA00004162"/>
    </source>
</evidence>